<proteinExistence type="predicted"/>
<accession>A0AAW1UUN4</accession>
<organism evidence="2 3">
    <name type="scientific">Henosepilachna vigintioctopunctata</name>
    <dbReference type="NCBI Taxonomy" id="420089"/>
    <lineage>
        <taxon>Eukaryota</taxon>
        <taxon>Metazoa</taxon>
        <taxon>Ecdysozoa</taxon>
        <taxon>Arthropoda</taxon>
        <taxon>Hexapoda</taxon>
        <taxon>Insecta</taxon>
        <taxon>Pterygota</taxon>
        <taxon>Neoptera</taxon>
        <taxon>Endopterygota</taxon>
        <taxon>Coleoptera</taxon>
        <taxon>Polyphaga</taxon>
        <taxon>Cucujiformia</taxon>
        <taxon>Coccinelloidea</taxon>
        <taxon>Coccinellidae</taxon>
        <taxon>Epilachninae</taxon>
        <taxon>Epilachnini</taxon>
        <taxon>Henosepilachna</taxon>
    </lineage>
</organism>
<dbReference type="Proteomes" id="UP001431783">
    <property type="component" value="Unassembled WGS sequence"/>
</dbReference>
<evidence type="ECO:0000313" key="2">
    <source>
        <dbReference type="EMBL" id="KAK9883274.1"/>
    </source>
</evidence>
<comment type="caution">
    <text evidence="2">The sequence shown here is derived from an EMBL/GenBank/DDBJ whole genome shotgun (WGS) entry which is preliminary data.</text>
</comment>
<sequence>MHGQYTKMERHLTNKRSLKNNNPRYKTMDSLYYLQQWEQILNEKQTDIPMENINGCGKNTDGGRDIIFASSVEGNAQPSRNKARNIRRRMIKSLRESLERIPEELNNKQHFETNNFNDQNSSRIPSEAVKQKQETSDGACGNNYVNRKPRIVDVIYKFPCQYEKDILSMIVGPMKFQSVGENIFFCKSQS</sequence>
<dbReference type="EMBL" id="JARQZJ010000091">
    <property type="protein sequence ID" value="KAK9883274.1"/>
    <property type="molecule type" value="Genomic_DNA"/>
</dbReference>
<dbReference type="AlphaFoldDB" id="A0AAW1UUN4"/>
<evidence type="ECO:0000313" key="3">
    <source>
        <dbReference type="Proteomes" id="UP001431783"/>
    </source>
</evidence>
<reference evidence="2 3" key="1">
    <citation type="submission" date="2023-03" db="EMBL/GenBank/DDBJ databases">
        <title>Genome insight into feeding habits of ladybird beetles.</title>
        <authorList>
            <person name="Li H.-S."/>
            <person name="Huang Y.-H."/>
            <person name="Pang H."/>
        </authorList>
    </citation>
    <scope>NUCLEOTIDE SEQUENCE [LARGE SCALE GENOMIC DNA]</scope>
    <source>
        <strain evidence="2">SYSU_2023b</strain>
        <tissue evidence="2">Whole body</tissue>
    </source>
</reference>
<protein>
    <submittedName>
        <fullName evidence="2">Uncharacterized protein</fullName>
    </submittedName>
</protein>
<keyword evidence="3" id="KW-1185">Reference proteome</keyword>
<evidence type="ECO:0000256" key="1">
    <source>
        <dbReference type="SAM" id="MobiDB-lite"/>
    </source>
</evidence>
<gene>
    <name evidence="2" type="ORF">WA026_001459</name>
</gene>
<name>A0AAW1UUN4_9CUCU</name>
<feature type="region of interest" description="Disordered" evidence="1">
    <location>
        <begin position="1"/>
        <end position="23"/>
    </location>
</feature>